<organism evidence="9 10">
    <name type="scientific">Acidisoma cellulosilyticum</name>
    <dbReference type="NCBI Taxonomy" id="2802395"/>
    <lineage>
        <taxon>Bacteria</taxon>
        <taxon>Pseudomonadati</taxon>
        <taxon>Pseudomonadota</taxon>
        <taxon>Alphaproteobacteria</taxon>
        <taxon>Acetobacterales</taxon>
        <taxon>Acidocellaceae</taxon>
        <taxon>Acidisoma</taxon>
    </lineage>
</organism>
<keyword evidence="3 7" id="KW-0812">Transmembrane</keyword>
<reference evidence="9 10" key="1">
    <citation type="journal article" date="2021" name="Microorganisms">
        <title>Acidisoma silvae sp. nov. and Acidisomacellulosilytica sp. nov., Two Acidophilic Bacteria Isolated from Decaying Wood, Hydrolyzing Cellulose and Producing Poly-3-hydroxybutyrate.</title>
        <authorList>
            <person name="Mieszkin S."/>
            <person name="Pouder E."/>
            <person name="Uroz S."/>
            <person name="Simon-Colin C."/>
            <person name="Alain K."/>
        </authorList>
    </citation>
    <scope>NUCLEOTIDE SEQUENCE [LARGE SCALE GENOMIC DNA]</scope>
    <source>
        <strain evidence="9 10">HW T5.17</strain>
    </source>
</reference>
<dbReference type="AlphaFoldDB" id="A0A963Z187"/>
<dbReference type="RefSeq" id="WP_227307320.1">
    <property type="nucleotide sequence ID" value="NZ_JAESVA010000003.1"/>
</dbReference>
<evidence type="ECO:0000256" key="1">
    <source>
        <dbReference type="ARBA" id="ARBA00004141"/>
    </source>
</evidence>
<dbReference type="Gene3D" id="3.30.70.270">
    <property type="match status" value="1"/>
</dbReference>
<keyword evidence="5 7" id="KW-0472">Membrane</keyword>
<dbReference type="EC" id="2.7.7.65" evidence="2"/>
<protein>
    <recommendedName>
        <fullName evidence="2">diguanylate cyclase</fullName>
        <ecNumber evidence="2">2.7.7.65</ecNumber>
    </recommendedName>
</protein>
<dbReference type="SUPFAM" id="SSF55073">
    <property type="entry name" value="Nucleotide cyclase"/>
    <property type="match status" value="1"/>
</dbReference>
<name>A0A963Z187_9PROT</name>
<evidence type="ECO:0000256" key="6">
    <source>
        <dbReference type="ARBA" id="ARBA00034247"/>
    </source>
</evidence>
<dbReference type="NCBIfam" id="TIGR00254">
    <property type="entry name" value="GGDEF"/>
    <property type="match status" value="1"/>
</dbReference>
<evidence type="ECO:0000259" key="8">
    <source>
        <dbReference type="PROSITE" id="PS50887"/>
    </source>
</evidence>
<comment type="subcellular location">
    <subcellularLocation>
        <location evidence="1">Membrane</location>
        <topology evidence="1">Multi-pass membrane protein</topology>
    </subcellularLocation>
</comment>
<dbReference type="PANTHER" id="PTHR45138:SF9">
    <property type="entry name" value="DIGUANYLATE CYCLASE DGCM-RELATED"/>
    <property type="match status" value="1"/>
</dbReference>
<sequence length="386" mass="41309">MSIRPIGSIERRLTISYVLALTLVALLTIISHFVLMRVLATQNGFATVISISERQPMLSQRIASLAAQYAAGDLAARGLLDQAIDQFDQQHSALLHGDATFGLMAPRATDLRAVFFSGPDPVNSMVGRYVADARRVAALSPSDPALKPVLARIFAAADGPLLQGLGEVVQAHQQRSDRELAELARIQDATLLVVLLTLLIEALAIFRPLVRQVSRYARQLLVLATRDPLTGALNRRSFMDKGAQAVTQARNAGEPLSVVMIDADHFKRINDTYQHAGGDAVLQALVATLKREVRGGDPVGRLGGEEFAILLPRTGLASAQQMAERVRAAIAAMRVESAGAAIPVTVSIGLAVLAQGDAGMDALLARADQALYSAKHLGRNRVEVMV</sequence>
<dbReference type="PANTHER" id="PTHR45138">
    <property type="entry name" value="REGULATORY COMPONENTS OF SENSORY TRANSDUCTION SYSTEM"/>
    <property type="match status" value="1"/>
</dbReference>
<dbReference type="EMBL" id="JAESVA010000003">
    <property type="protein sequence ID" value="MCB8880659.1"/>
    <property type="molecule type" value="Genomic_DNA"/>
</dbReference>
<dbReference type="CDD" id="cd01949">
    <property type="entry name" value="GGDEF"/>
    <property type="match status" value="1"/>
</dbReference>
<dbReference type="FunFam" id="3.30.70.270:FF:000001">
    <property type="entry name" value="Diguanylate cyclase domain protein"/>
    <property type="match status" value="1"/>
</dbReference>
<dbReference type="GO" id="GO:0052621">
    <property type="term" value="F:diguanylate cyclase activity"/>
    <property type="evidence" value="ECO:0007669"/>
    <property type="project" value="UniProtKB-EC"/>
</dbReference>
<accession>A0A963Z187</accession>
<dbReference type="Pfam" id="PF00990">
    <property type="entry name" value="GGDEF"/>
    <property type="match status" value="1"/>
</dbReference>
<dbReference type="GO" id="GO:0005886">
    <property type="term" value="C:plasma membrane"/>
    <property type="evidence" value="ECO:0007669"/>
    <property type="project" value="TreeGrafter"/>
</dbReference>
<dbReference type="InterPro" id="IPR000160">
    <property type="entry name" value="GGDEF_dom"/>
</dbReference>
<dbReference type="InterPro" id="IPR029787">
    <property type="entry name" value="Nucleotide_cyclase"/>
</dbReference>
<evidence type="ECO:0000256" key="5">
    <source>
        <dbReference type="ARBA" id="ARBA00023136"/>
    </source>
</evidence>
<dbReference type="Pfam" id="PF13675">
    <property type="entry name" value="PilJ"/>
    <property type="match status" value="1"/>
</dbReference>
<evidence type="ECO:0000256" key="2">
    <source>
        <dbReference type="ARBA" id="ARBA00012528"/>
    </source>
</evidence>
<feature type="transmembrane region" description="Helical" evidence="7">
    <location>
        <begin position="12"/>
        <end position="35"/>
    </location>
</feature>
<dbReference type="InterPro" id="IPR050469">
    <property type="entry name" value="Diguanylate_Cyclase"/>
</dbReference>
<keyword evidence="10" id="KW-1185">Reference proteome</keyword>
<comment type="catalytic activity">
    <reaction evidence="6">
        <text>2 GTP = 3',3'-c-di-GMP + 2 diphosphate</text>
        <dbReference type="Rhea" id="RHEA:24898"/>
        <dbReference type="ChEBI" id="CHEBI:33019"/>
        <dbReference type="ChEBI" id="CHEBI:37565"/>
        <dbReference type="ChEBI" id="CHEBI:58805"/>
        <dbReference type="EC" id="2.7.7.65"/>
    </reaction>
</comment>
<dbReference type="PROSITE" id="PS50887">
    <property type="entry name" value="GGDEF"/>
    <property type="match status" value="1"/>
</dbReference>
<dbReference type="GO" id="GO:0043709">
    <property type="term" value="P:cell adhesion involved in single-species biofilm formation"/>
    <property type="evidence" value="ECO:0007669"/>
    <property type="project" value="TreeGrafter"/>
</dbReference>
<gene>
    <name evidence="9" type="ORF">ACELLULO517_10485</name>
</gene>
<dbReference type="InterPro" id="IPR029095">
    <property type="entry name" value="NarX-like_N"/>
</dbReference>
<proteinExistence type="predicted"/>
<evidence type="ECO:0000256" key="7">
    <source>
        <dbReference type="SAM" id="Phobius"/>
    </source>
</evidence>
<feature type="domain" description="GGDEF" evidence="8">
    <location>
        <begin position="254"/>
        <end position="386"/>
    </location>
</feature>
<dbReference type="InterPro" id="IPR043128">
    <property type="entry name" value="Rev_trsase/Diguanyl_cyclase"/>
</dbReference>
<evidence type="ECO:0000256" key="3">
    <source>
        <dbReference type="ARBA" id="ARBA00022692"/>
    </source>
</evidence>
<evidence type="ECO:0000313" key="10">
    <source>
        <dbReference type="Proteomes" id="UP000721844"/>
    </source>
</evidence>
<evidence type="ECO:0000256" key="4">
    <source>
        <dbReference type="ARBA" id="ARBA00022989"/>
    </source>
</evidence>
<dbReference type="GO" id="GO:1902201">
    <property type="term" value="P:negative regulation of bacterial-type flagellum-dependent cell motility"/>
    <property type="evidence" value="ECO:0007669"/>
    <property type="project" value="TreeGrafter"/>
</dbReference>
<dbReference type="Proteomes" id="UP000721844">
    <property type="component" value="Unassembled WGS sequence"/>
</dbReference>
<comment type="caution">
    <text evidence="9">The sequence shown here is derived from an EMBL/GenBank/DDBJ whole genome shotgun (WGS) entry which is preliminary data.</text>
</comment>
<keyword evidence="4 7" id="KW-1133">Transmembrane helix</keyword>
<dbReference type="SMART" id="SM00267">
    <property type="entry name" value="GGDEF"/>
    <property type="match status" value="1"/>
</dbReference>
<evidence type="ECO:0000313" key="9">
    <source>
        <dbReference type="EMBL" id="MCB8880659.1"/>
    </source>
</evidence>